<dbReference type="AlphaFoldDB" id="A0AAU8JQY5"/>
<accession>A0AAU8JQY5</accession>
<sequence length="43" mass="5092">MHRTRRRRETAKSLLVMDETHTHEPRTIALGQHAACHYPERTP</sequence>
<evidence type="ECO:0000313" key="1">
    <source>
        <dbReference type="EMBL" id="XCM78344.1"/>
    </source>
</evidence>
<protein>
    <submittedName>
        <fullName evidence="1">Uncharacterized protein</fullName>
    </submittedName>
</protein>
<dbReference type="EMBL" id="CP159872">
    <property type="protein sequence ID" value="XCM78344.1"/>
    <property type="molecule type" value="Genomic_DNA"/>
</dbReference>
<organism evidence="1">
    <name type="scientific">Kitasatospora camelliae</name>
    <dbReference type="NCBI Taxonomy" id="3156397"/>
    <lineage>
        <taxon>Bacteria</taxon>
        <taxon>Bacillati</taxon>
        <taxon>Actinomycetota</taxon>
        <taxon>Actinomycetes</taxon>
        <taxon>Kitasatosporales</taxon>
        <taxon>Streptomycetaceae</taxon>
        <taxon>Kitasatospora</taxon>
    </lineage>
</organism>
<name>A0AAU8JQY5_9ACTN</name>
<dbReference type="RefSeq" id="WP_354638157.1">
    <property type="nucleotide sequence ID" value="NZ_CP159872.1"/>
</dbReference>
<reference evidence="1" key="1">
    <citation type="submission" date="2024-06" db="EMBL/GenBank/DDBJ databases">
        <title>The genome sequences of Kitasatospora sp. strain HUAS MG31.</title>
        <authorList>
            <person name="Mo P."/>
        </authorList>
    </citation>
    <scope>NUCLEOTIDE SEQUENCE</scope>
    <source>
        <strain evidence="1">HUAS MG31</strain>
    </source>
</reference>
<gene>
    <name evidence="1" type="ORF">ABWK59_05070</name>
</gene>
<dbReference type="KEGG" id="kcm:ABWK59_05070"/>
<proteinExistence type="predicted"/>